<keyword evidence="2 3" id="KW-0378">Hydrolase</keyword>
<comment type="similarity">
    <text evidence="1">Belongs to the HAM1 NTPase family.</text>
</comment>
<dbReference type="PANTHER" id="PTHR11067:SF9">
    <property type="entry name" value="INOSINE TRIPHOSPHATE PYROPHOSPHATASE"/>
    <property type="match status" value="1"/>
</dbReference>
<dbReference type="GO" id="GO:0005737">
    <property type="term" value="C:cytoplasm"/>
    <property type="evidence" value="ECO:0007669"/>
    <property type="project" value="TreeGrafter"/>
</dbReference>
<evidence type="ECO:0000313" key="3">
    <source>
        <dbReference type="EMBL" id="MPN24201.1"/>
    </source>
</evidence>
<gene>
    <name evidence="3" type="ORF">SDC9_171595</name>
</gene>
<evidence type="ECO:0000256" key="2">
    <source>
        <dbReference type="ARBA" id="ARBA00022801"/>
    </source>
</evidence>
<dbReference type="InterPro" id="IPR002637">
    <property type="entry name" value="RdgB/HAM1"/>
</dbReference>
<dbReference type="EMBL" id="VSSQ01072980">
    <property type="protein sequence ID" value="MPN24201.1"/>
    <property type="molecule type" value="Genomic_DNA"/>
</dbReference>
<organism evidence="3">
    <name type="scientific">bioreactor metagenome</name>
    <dbReference type="NCBI Taxonomy" id="1076179"/>
    <lineage>
        <taxon>unclassified sequences</taxon>
        <taxon>metagenomes</taxon>
        <taxon>ecological metagenomes</taxon>
    </lineage>
</organism>
<dbReference type="InterPro" id="IPR029001">
    <property type="entry name" value="ITPase-like_fam"/>
</dbReference>
<comment type="caution">
    <text evidence="3">The sequence shown here is derived from an EMBL/GenBank/DDBJ whole genome shotgun (WGS) entry which is preliminary data.</text>
</comment>
<dbReference type="EC" id="3.6.1.66" evidence="3"/>
<reference evidence="3" key="1">
    <citation type="submission" date="2019-08" db="EMBL/GenBank/DDBJ databases">
        <authorList>
            <person name="Kucharzyk K."/>
            <person name="Murdoch R.W."/>
            <person name="Higgins S."/>
            <person name="Loffler F."/>
        </authorList>
    </citation>
    <scope>NUCLEOTIDE SEQUENCE</scope>
</reference>
<name>A0A645GBD5_9ZZZZ</name>
<dbReference type="PANTHER" id="PTHR11067">
    <property type="entry name" value="INOSINE TRIPHOSPHATE PYROPHOSPHATASE/HAM1 PROTEIN"/>
    <property type="match status" value="1"/>
</dbReference>
<protein>
    <submittedName>
        <fullName evidence="3">DITP/XTP pyrophosphatase</fullName>
        <ecNumber evidence="3">3.6.1.66</ecNumber>
    </submittedName>
</protein>
<dbReference type="SUPFAM" id="SSF52972">
    <property type="entry name" value="ITPase-like"/>
    <property type="match status" value="1"/>
</dbReference>
<dbReference type="Gene3D" id="3.90.950.10">
    <property type="match status" value="1"/>
</dbReference>
<dbReference type="GO" id="GO:0009143">
    <property type="term" value="P:nucleoside triphosphate catabolic process"/>
    <property type="evidence" value="ECO:0007669"/>
    <property type="project" value="InterPro"/>
</dbReference>
<dbReference type="AlphaFoldDB" id="A0A645GBD5"/>
<sequence length="47" mass="5427">MGFGYDPLFTPDGLDKTFAELTKEEKNKISHRAKSLEEMKKILNEIL</sequence>
<dbReference type="Pfam" id="PF01725">
    <property type="entry name" value="Ham1p_like"/>
    <property type="match status" value="1"/>
</dbReference>
<evidence type="ECO:0000256" key="1">
    <source>
        <dbReference type="ARBA" id="ARBA00008023"/>
    </source>
</evidence>
<dbReference type="GO" id="GO:0036220">
    <property type="term" value="F:ITP diphosphatase activity"/>
    <property type="evidence" value="ECO:0007669"/>
    <property type="project" value="UniProtKB-EC"/>
</dbReference>
<proteinExistence type="inferred from homology"/>
<accession>A0A645GBD5</accession>